<dbReference type="OrthoDB" id="5518992at2"/>
<dbReference type="PROSITE" id="PS51257">
    <property type="entry name" value="PROKAR_LIPOPROTEIN"/>
    <property type="match status" value="1"/>
</dbReference>
<accession>A0A2L0F3J7</accession>
<feature type="region of interest" description="Disordered" evidence="1">
    <location>
        <begin position="29"/>
        <end position="69"/>
    </location>
</feature>
<reference evidence="2 3" key="1">
    <citation type="submission" date="2015-09" db="EMBL/GenBank/DDBJ databases">
        <title>Sorangium comparison.</title>
        <authorList>
            <person name="Zaburannyi N."/>
            <person name="Bunk B."/>
            <person name="Overmann J."/>
            <person name="Mueller R."/>
        </authorList>
    </citation>
    <scope>NUCLEOTIDE SEQUENCE [LARGE SCALE GENOMIC DNA]</scope>
    <source>
        <strain evidence="2 3">So ce26</strain>
    </source>
</reference>
<dbReference type="Proteomes" id="UP000238348">
    <property type="component" value="Chromosome"/>
</dbReference>
<dbReference type="AlphaFoldDB" id="A0A2L0F3J7"/>
<organism evidence="2 3">
    <name type="scientific">Sorangium cellulosum</name>
    <name type="common">Polyangium cellulosum</name>
    <dbReference type="NCBI Taxonomy" id="56"/>
    <lineage>
        <taxon>Bacteria</taxon>
        <taxon>Pseudomonadati</taxon>
        <taxon>Myxococcota</taxon>
        <taxon>Polyangia</taxon>
        <taxon>Polyangiales</taxon>
        <taxon>Polyangiaceae</taxon>
        <taxon>Sorangium</taxon>
    </lineage>
</organism>
<proteinExistence type="predicted"/>
<dbReference type="RefSeq" id="WP_104984376.1">
    <property type="nucleotide sequence ID" value="NZ_CP012673.1"/>
</dbReference>
<evidence type="ECO:0000313" key="3">
    <source>
        <dbReference type="Proteomes" id="UP000238348"/>
    </source>
</evidence>
<evidence type="ECO:0000256" key="1">
    <source>
        <dbReference type="SAM" id="MobiDB-lite"/>
    </source>
</evidence>
<dbReference type="EMBL" id="CP012673">
    <property type="protein sequence ID" value="AUX46116.1"/>
    <property type="molecule type" value="Genomic_DNA"/>
</dbReference>
<evidence type="ECO:0000313" key="2">
    <source>
        <dbReference type="EMBL" id="AUX46116.1"/>
    </source>
</evidence>
<name>A0A2L0F3J7_SORCE</name>
<protein>
    <submittedName>
        <fullName evidence="2">Uncharacterized protein</fullName>
    </submittedName>
</protein>
<sequence length="233" mass="23904">MIWRSACLGAFAAWIAGCQVVAPLPDVSDGGDGDGDGDVLVSDGSDGDAARDAGGSSDEGEPEPAPPDATGPCKVEACSKHCAGSVELCELAPQYPSVETCCTICDAMPSPEGYAGCRAVQTRDPAGCTAAGPLGPDSDDVCVGGCEALCTVFAALCPSSLDLDACMVLCAFWPRPEVFNACGRLDDEGSLDCRVQQIYIGLEERDGDKLDQVCRDALQGRCPKPKCEAGAAE</sequence>
<gene>
    <name evidence="2" type="ORF">SOCE26_076210</name>
</gene>